<dbReference type="Pfam" id="PF06114">
    <property type="entry name" value="Peptidase_M78"/>
    <property type="match status" value="1"/>
</dbReference>
<accession>A0ABS6XGU1</accession>
<dbReference type="InterPro" id="IPR010359">
    <property type="entry name" value="IrrE_HExxH"/>
</dbReference>
<keyword evidence="3" id="KW-1185">Reference proteome</keyword>
<evidence type="ECO:0000313" key="2">
    <source>
        <dbReference type="EMBL" id="MBW4329426.1"/>
    </source>
</evidence>
<dbReference type="PROSITE" id="PS50943">
    <property type="entry name" value="HTH_CROC1"/>
    <property type="match status" value="1"/>
</dbReference>
<dbReference type="InterPro" id="IPR052345">
    <property type="entry name" value="Rad_response_metalloprotease"/>
</dbReference>
<dbReference type="InterPro" id="IPR001387">
    <property type="entry name" value="Cro/C1-type_HTH"/>
</dbReference>
<protein>
    <submittedName>
        <fullName evidence="2">XRE family transcriptional regulator</fullName>
    </submittedName>
</protein>
<dbReference type="RefSeq" id="WP_219236539.1">
    <property type="nucleotide sequence ID" value="NZ_JAHWZX010000001.1"/>
</dbReference>
<dbReference type="CDD" id="cd00093">
    <property type="entry name" value="HTH_XRE"/>
    <property type="match status" value="1"/>
</dbReference>
<evidence type="ECO:0000259" key="1">
    <source>
        <dbReference type="PROSITE" id="PS50943"/>
    </source>
</evidence>
<reference evidence="2 3" key="1">
    <citation type="submission" date="2021-07" db="EMBL/GenBank/DDBJ databases">
        <title>Stakelama flava sp. nov., a novel endophytic bacterium isolated from branch of Kandelia candel.</title>
        <authorList>
            <person name="Tuo L."/>
        </authorList>
    </citation>
    <scope>NUCLEOTIDE SEQUENCE [LARGE SCALE GENOMIC DNA]</scope>
    <source>
        <strain evidence="2 3">CBK3Z-3</strain>
    </source>
</reference>
<dbReference type="SMART" id="SM00530">
    <property type="entry name" value="HTH_XRE"/>
    <property type="match status" value="1"/>
</dbReference>
<comment type="caution">
    <text evidence="2">The sequence shown here is derived from an EMBL/GenBank/DDBJ whole genome shotgun (WGS) entry which is preliminary data.</text>
</comment>
<sequence length="375" mass="42271">MPTVTSDNRLGKPIPERIKEAREARGLSGEQLAEMIGVSRQAVAQYETGQITPGPDALRAIIAVTGQSLSFFTTLPARPSDPQTPFFRSLKRMESHHRRRIYRRLQWAGDILSFLERFIELPSVNLPDFEFDPWNDDFDQIEVAAEMLRDHWGLGRGPIRQLAHLLEANGIFIVRESVKCSDMDAVSCWIGGRALALLSSEVESGPRDLFNLAHELGHICLHAGVEVTSENLDKIEKQAHAFAGAFLLPQETFSKEVLGTSLGYFISLKERWGVSIAAMAMRCKSLSIFSENQQSYLFRQMNTHKIRKIEPLDDKFPVNSPHVMGEAMKMLIEHRVCSIGEIEENLGLNMEDVEELCGLEKGVLDQKVVPFRLKE</sequence>
<name>A0ABS6XGU1_9SPHN</name>
<dbReference type="PANTHER" id="PTHR43236">
    <property type="entry name" value="ANTITOXIN HIGA1"/>
    <property type="match status" value="1"/>
</dbReference>
<organism evidence="2 3">
    <name type="scientific">Stakelama flava</name>
    <dbReference type="NCBI Taxonomy" id="2860338"/>
    <lineage>
        <taxon>Bacteria</taxon>
        <taxon>Pseudomonadati</taxon>
        <taxon>Pseudomonadota</taxon>
        <taxon>Alphaproteobacteria</taxon>
        <taxon>Sphingomonadales</taxon>
        <taxon>Sphingomonadaceae</taxon>
        <taxon>Stakelama</taxon>
    </lineage>
</organism>
<dbReference type="Pfam" id="PF01381">
    <property type="entry name" value="HTH_3"/>
    <property type="match status" value="1"/>
</dbReference>
<proteinExistence type="predicted"/>
<evidence type="ECO:0000313" key="3">
    <source>
        <dbReference type="Proteomes" id="UP001197214"/>
    </source>
</evidence>
<gene>
    <name evidence="2" type="ORF">KY084_00850</name>
</gene>
<dbReference type="EMBL" id="JAHWZX010000001">
    <property type="protein sequence ID" value="MBW4329426.1"/>
    <property type="molecule type" value="Genomic_DNA"/>
</dbReference>
<dbReference type="PANTHER" id="PTHR43236:SF1">
    <property type="entry name" value="BLL7220 PROTEIN"/>
    <property type="match status" value="1"/>
</dbReference>
<feature type="domain" description="HTH cro/C1-type" evidence="1">
    <location>
        <begin position="18"/>
        <end position="72"/>
    </location>
</feature>
<dbReference type="Proteomes" id="UP001197214">
    <property type="component" value="Unassembled WGS sequence"/>
</dbReference>